<dbReference type="HAMAP" id="MF_00523">
    <property type="entry name" value="LpxD"/>
    <property type="match status" value="1"/>
</dbReference>
<dbReference type="PANTHER" id="PTHR43378">
    <property type="entry name" value="UDP-3-O-ACYLGLUCOSAMINE N-ACYLTRANSFERASE"/>
    <property type="match status" value="1"/>
</dbReference>
<accession>K9HQV0</accession>
<keyword evidence="5 7" id="KW-0443">Lipid metabolism</keyword>
<comment type="similarity">
    <text evidence="7">Belongs to the transferase hexapeptide repeat family. LpxD subfamily.</text>
</comment>
<dbReference type="UniPathway" id="UPA00973"/>
<organism evidence="9 10">
    <name type="scientific">Caenispirillum salinarum AK4</name>
    <dbReference type="NCBI Taxonomy" id="1238182"/>
    <lineage>
        <taxon>Bacteria</taxon>
        <taxon>Pseudomonadati</taxon>
        <taxon>Pseudomonadota</taxon>
        <taxon>Alphaproteobacteria</taxon>
        <taxon>Rhodospirillales</taxon>
        <taxon>Novispirillaceae</taxon>
        <taxon>Caenispirillum</taxon>
    </lineage>
</organism>
<comment type="catalytic activity">
    <reaction evidence="7">
        <text>a UDP-3-O-[(3R)-3-hydroxyacyl]-alpha-D-glucosamine + a (3R)-hydroxyacyl-[ACP] = a UDP-2-N,3-O-bis[(3R)-3-hydroxyacyl]-alpha-D-glucosamine + holo-[ACP] + H(+)</text>
        <dbReference type="Rhea" id="RHEA:53836"/>
        <dbReference type="Rhea" id="RHEA-COMP:9685"/>
        <dbReference type="Rhea" id="RHEA-COMP:9945"/>
        <dbReference type="ChEBI" id="CHEBI:15378"/>
        <dbReference type="ChEBI" id="CHEBI:64479"/>
        <dbReference type="ChEBI" id="CHEBI:78827"/>
        <dbReference type="ChEBI" id="CHEBI:137740"/>
        <dbReference type="ChEBI" id="CHEBI:137748"/>
        <dbReference type="EC" id="2.3.1.191"/>
    </reaction>
</comment>
<dbReference type="InterPro" id="IPR020573">
    <property type="entry name" value="UDP_GlcNAc_AcTrfase_non-rep"/>
</dbReference>
<dbReference type="eggNOG" id="COG1044">
    <property type="taxonomic scope" value="Bacteria"/>
</dbReference>
<evidence type="ECO:0000256" key="2">
    <source>
        <dbReference type="ARBA" id="ARBA00022556"/>
    </source>
</evidence>
<dbReference type="InterPro" id="IPR001451">
    <property type="entry name" value="Hexapep"/>
</dbReference>
<comment type="pathway">
    <text evidence="7">Bacterial outer membrane biogenesis; LPS lipid A biosynthesis.</text>
</comment>
<dbReference type="OrthoDB" id="9784739at2"/>
<reference evidence="9 10" key="1">
    <citation type="journal article" date="2013" name="Genome Announc.">
        <title>Draft Genome Sequence of an Alphaproteobacterium, Caenispirillum salinarum AK4(T), Isolated from a Solar Saltern.</title>
        <authorList>
            <person name="Khatri I."/>
            <person name="Singh A."/>
            <person name="Korpole S."/>
            <person name="Pinnaka A.K."/>
            <person name="Subramanian S."/>
        </authorList>
    </citation>
    <scope>NUCLEOTIDE SEQUENCE [LARGE SCALE GENOMIC DNA]</scope>
    <source>
        <strain evidence="9 10">AK4</strain>
    </source>
</reference>
<dbReference type="GO" id="GO:0103118">
    <property type="term" value="F:UDP-3-O-[(3R)-3-hydroxyacyl]-glucosamine N-acyltransferase activity"/>
    <property type="evidence" value="ECO:0007669"/>
    <property type="project" value="UniProtKB-EC"/>
</dbReference>
<evidence type="ECO:0000313" key="10">
    <source>
        <dbReference type="Proteomes" id="UP000009881"/>
    </source>
</evidence>
<dbReference type="EMBL" id="ANHY01000007">
    <property type="protein sequence ID" value="EKV30816.1"/>
    <property type="molecule type" value="Genomic_DNA"/>
</dbReference>
<dbReference type="RefSeq" id="WP_009540261.1">
    <property type="nucleotide sequence ID" value="NZ_ANHY01000007.1"/>
</dbReference>
<dbReference type="Gene3D" id="2.160.10.10">
    <property type="entry name" value="Hexapeptide repeat proteins"/>
    <property type="match status" value="1"/>
</dbReference>
<dbReference type="CDD" id="cd03352">
    <property type="entry name" value="LbH_LpxD"/>
    <property type="match status" value="1"/>
</dbReference>
<dbReference type="InterPro" id="IPR007691">
    <property type="entry name" value="LpxD"/>
</dbReference>
<dbReference type="EC" id="2.3.1.191" evidence="7"/>
<keyword evidence="4 7" id="KW-0677">Repeat</keyword>
<dbReference type="PATRIC" id="fig|1238182.3.peg.1815"/>
<evidence type="ECO:0000256" key="5">
    <source>
        <dbReference type="ARBA" id="ARBA00023098"/>
    </source>
</evidence>
<dbReference type="AlphaFoldDB" id="K9HQV0"/>
<feature type="active site" description="Proton acceptor" evidence="7">
    <location>
        <position position="251"/>
    </location>
</feature>
<name>K9HQV0_9PROT</name>
<comment type="subunit">
    <text evidence="7">Homotrimer.</text>
</comment>
<dbReference type="SUPFAM" id="SSF51161">
    <property type="entry name" value="Trimeric LpxA-like enzymes"/>
    <property type="match status" value="1"/>
</dbReference>
<dbReference type="Gene3D" id="3.40.1390.10">
    <property type="entry name" value="MurE/MurF, N-terminal domain"/>
    <property type="match status" value="1"/>
</dbReference>
<evidence type="ECO:0000256" key="6">
    <source>
        <dbReference type="ARBA" id="ARBA00023315"/>
    </source>
</evidence>
<dbReference type="NCBIfam" id="TIGR01853">
    <property type="entry name" value="lipid_A_lpxD"/>
    <property type="match status" value="1"/>
</dbReference>
<feature type="domain" description="UDP-3-O-[3-hydroxymyristoyl] glucosamine N-acyltransferase non-repeat region" evidence="8">
    <location>
        <begin position="37"/>
        <end position="101"/>
    </location>
</feature>
<dbReference type="GO" id="GO:0016410">
    <property type="term" value="F:N-acyltransferase activity"/>
    <property type="evidence" value="ECO:0007669"/>
    <property type="project" value="InterPro"/>
</dbReference>
<evidence type="ECO:0000259" key="8">
    <source>
        <dbReference type="Pfam" id="PF04613"/>
    </source>
</evidence>
<dbReference type="PROSITE" id="PS00101">
    <property type="entry name" value="HEXAPEP_TRANSFERASES"/>
    <property type="match status" value="2"/>
</dbReference>
<keyword evidence="6 7" id="KW-0012">Acyltransferase</keyword>
<dbReference type="NCBIfam" id="NF002060">
    <property type="entry name" value="PRK00892.1"/>
    <property type="match status" value="1"/>
</dbReference>
<comment type="function">
    <text evidence="7">Catalyzes the N-acylation of UDP-3-O-acylglucosamine using 3-hydroxyacyl-ACP as the acyl donor. Is involved in the biosynthesis of lipid A, a phosphorylated glycolipid that anchors the lipopolysaccharide to the outer membrane of the cell.</text>
</comment>
<proteinExistence type="inferred from homology"/>
<dbReference type="PANTHER" id="PTHR43378:SF2">
    <property type="entry name" value="UDP-3-O-ACYLGLUCOSAMINE N-ACYLTRANSFERASE 1, MITOCHONDRIAL-RELATED"/>
    <property type="match status" value="1"/>
</dbReference>
<gene>
    <name evidence="7" type="primary">lpxD</name>
    <name evidence="9" type="ORF">C882_4153</name>
</gene>
<evidence type="ECO:0000256" key="7">
    <source>
        <dbReference type="HAMAP-Rule" id="MF_00523"/>
    </source>
</evidence>
<evidence type="ECO:0000256" key="4">
    <source>
        <dbReference type="ARBA" id="ARBA00022737"/>
    </source>
</evidence>
<dbReference type="Pfam" id="PF00132">
    <property type="entry name" value="Hexapep"/>
    <property type="match status" value="2"/>
</dbReference>
<protein>
    <recommendedName>
        <fullName evidence="7">UDP-3-O-acylglucosamine N-acyltransferase</fullName>
        <ecNumber evidence="7">2.3.1.191</ecNumber>
    </recommendedName>
</protein>
<dbReference type="GO" id="GO:0009245">
    <property type="term" value="P:lipid A biosynthetic process"/>
    <property type="evidence" value="ECO:0007669"/>
    <property type="project" value="UniProtKB-UniRule"/>
</dbReference>
<keyword evidence="2 7" id="KW-0441">Lipid A biosynthesis</keyword>
<evidence type="ECO:0000313" key="9">
    <source>
        <dbReference type="EMBL" id="EKV30816.1"/>
    </source>
</evidence>
<dbReference type="Pfam" id="PF04613">
    <property type="entry name" value="LpxD"/>
    <property type="match status" value="1"/>
</dbReference>
<dbReference type="InterPro" id="IPR018357">
    <property type="entry name" value="Hexapep_transf_CS"/>
</dbReference>
<sequence length="340" mass="34219">MADPRFFPLAGPFSLSTLAEVAQAEVAADADPSAAFEDVAPLHVAGPHTVSFLDNKKYIGAFTESRAGACIVHPDLAGRAPAGMALLLTPEPYRAYARVAAAFHPTPAVEPGVHPAAVVDSSAVMGEGVRVDAGAVIGARAEIGAATHIGPNAVIGDGVVIGAHCVVGANASISHTITGSGVLIYPGCRIGQDGFGFAMGAKGHLKVPQLGRVIIGDDVEIGANTTIDRGAGPDTVIGSGCRIDNLVQIGHNVQLGRGCVLVAQSGVAGSSKLGDFVVLGGQVGVSGHVSVGSGAQIAAQAGVMREVEPGGVVMGYPAKPIKEFWREVAAVKQLAARKGK</sequence>
<dbReference type="InterPro" id="IPR011004">
    <property type="entry name" value="Trimer_LpxA-like_sf"/>
</dbReference>
<keyword evidence="1 7" id="KW-0444">Lipid biosynthesis</keyword>
<keyword evidence="3 7" id="KW-0808">Transferase</keyword>
<comment type="caution">
    <text evidence="9">The sequence shown here is derived from an EMBL/GenBank/DDBJ whole genome shotgun (WGS) entry which is preliminary data.</text>
</comment>
<dbReference type="GO" id="GO:0016020">
    <property type="term" value="C:membrane"/>
    <property type="evidence" value="ECO:0007669"/>
    <property type="project" value="GOC"/>
</dbReference>
<dbReference type="STRING" id="1238182.C882_4153"/>
<dbReference type="Proteomes" id="UP000009881">
    <property type="component" value="Unassembled WGS sequence"/>
</dbReference>
<keyword evidence="10" id="KW-1185">Reference proteome</keyword>
<evidence type="ECO:0000256" key="1">
    <source>
        <dbReference type="ARBA" id="ARBA00022516"/>
    </source>
</evidence>
<evidence type="ECO:0000256" key="3">
    <source>
        <dbReference type="ARBA" id="ARBA00022679"/>
    </source>
</evidence>